<feature type="transmembrane region" description="Helical" evidence="1">
    <location>
        <begin position="182"/>
        <end position="204"/>
    </location>
</feature>
<dbReference type="Pfam" id="PF09972">
    <property type="entry name" value="DUF2207"/>
    <property type="match status" value="1"/>
</dbReference>
<reference evidence="3" key="1">
    <citation type="journal article" date="2021" name="Antonie Van Leeuwenhoek">
        <title>Draft genome and description of Waterburya agarophytonicola gen. nov. sp. nov. (Pleurocapsales, Cyanobacteria): a seaweed symbiont.</title>
        <authorList>
            <person name="Bonthond G."/>
            <person name="Shalygin S."/>
            <person name="Bayer T."/>
            <person name="Weinberger F."/>
        </authorList>
    </citation>
    <scope>NUCLEOTIDE SEQUENCE</scope>
    <source>
        <strain evidence="3">KI4</strain>
    </source>
</reference>
<keyword evidence="1" id="KW-0472">Membrane</keyword>
<organism evidence="3 4">
    <name type="scientific">Waterburya agarophytonicola KI4</name>
    <dbReference type="NCBI Taxonomy" id="2874699"/>
    <lineage>
        <taxon>Bacteria</taxon>
        <taxon>Bacillati</taxon>
        <taxon>Cyanobacteriota</taxon>
        <taxon>Cyanophyceae</taxon>
        <taxon>Pleurocapsales</taxon>
        <taxon>Hyellaceae</taxon>
        <taxon>Waterburya</taxon>
        <taxon>Waterburya agarophytonicola</taxon>
    </lineage>
</organism>
<protein>
    <submittedName>
        <fullName evidence="3">DUF2207 domain-containing protein</fullName>
    </submittedName>
</protein>
<dbReference type="AlphaFoldDB" id="A0A964BUS4"/>
<dbReference type="RefSeq" id="WP_229642282.1">
    <property type="nucleotide sequence ID" value="NZ_JADWDC010000071.1"/>
</dbReference>
<evidence type="ECO:0000259" key="2">
    <source>
        <dbReference type="Pfam" id="PF09972"/>
    </source>
</evidence>
<gene>
    <name evidence="3" type="ORF">I4641_19635</name>
</gene>
<feature type="transmembrane region" description="Helical" evidence="1">
    <location>
        <begin position="413"/>
        <end position="433"/>
    </location>
</feature>
<evidence type="ECO:0000313" key="3">
    <source>
        <dbReference type="EMBL" id="MCC0179181.1"/>
    </source>
</evidence>
<feature type="domain" description="DUF2207" evidence="2">
    <location>
        <begin position="215"/>
        <end position="383"/>
    </location>
</feature>
<accession>A0A964BUS4</accession>
<proteinExistence type="predicted"/>
<keyword evidence="1" id="KW-1133">Transmembrane helix</keyword>
<sequence length="465" mass="52798">MNNQQKSLFQKINNYTFDEPDVNFTFAQRLAKENNWHIEYTNRVIEEYRKFTFLAIVAGHIVSPPKPIDQAWHLHLTYTHSYWDDFCPHVLGKNLHHQPSKGGNLESQKYDALYSQTLDSYHNFFGDSPPQDIWLSSENCCQENISFKRVNTKENWIIPKPILPLAITNIVKKIKATVKKQSIAITSVCLVLLILLGSASPGLANNTNFYWDFLNVTLDLQDNGDLLVTEEQKYVFTGTHSPKHHRFIKLDVVKAIEDVQVFEDDQLLPIKTAIYGDEFWIEWQESLENKSTHIFTLKYRAIGATINNNGENRLTWKVIFPKRNAVINNSEVTINLPEILAGKVNALHYFGGIHQNKLIDSKTIKFTSLKSFRPGEQSSISISFLGNNLLNLRPIEHPSYSSHEQLSDNSQTMFMMCFGFLFLFIILIAIVQFNTDEDDSEGSCSSCSSCSSGCSSCSSGCGGGD</sequence>
<keyword evidence="1" id="KW-0812">Transmembrane</keyword>
<keyword evidence="4" id="KW-1185">Reference proteome</keyword>
<name>A0A964BUS4_9CYAN</name>
<evidence type="ECO:0000313" key="4">
    <source>
        <dbReference type="Proteomes" id="UP000729733"/>
    </source>
</evidence>
<comment type="caution">
    <text evidence="3">The sequence shown here is derived from an EMBL/GenBank/DDBJ whole genome shotgun (WGS) entry which is preliminary data.</text>
</comment>
<evidence type="ECO:0000256" key="1">
    <source>
        <dbReference type="SAM" id="Phobius"/>
    </source>
</evidence>
<dbReference type="Proteomes" id="UP000729733">
    <property type="component" value="Unassembled WGS sequence"/>
</dbReference>
<dbReference type="EMBL" id="JADWDC010000071">
    <property type="protein sequence ID" value="MCC0179181.1"/>
    <property type="molecule type" value="Genomic_DNA"/>
</dbReference>
<dbReference type="InterPro" id="IPR018702">
    <property type="entry name" value="DUF2207"/>
</dbReference>